<evidence type="ECO:0000313" key="4">
    <source>
        <dbReference type="Proteomes" id="UP000251241"/>
    </source>
</evidence>
<evidence type="ECO:0008006" key="5">
    <source>
        <dbReference type="Google" id="ProtNLM"/>
    </source>
</evidence>
<organism evidence="3 4">
    <name type="scientific">Sphingobacterium multivorum</name>
    <dbReference type="NCBI Taxonomy" id="28454"/>
    <lineage>
        <taxon>Bacteria</taxon>
        <taxon>Pseudomonadati</taxon>
        <taxon>Bacteroidota</taxon>
        <taxon>Sphingobacteriia</taxon>
        <taxon>Sphingobacteriales</taxon>
        <taxon>Sphingobacteriaceae</taxon>
        <taxon>Sphingobacterium</taxon>
    </lineage>
</organism>
<accession>A0A2X2J0K7</accession>
<evidence type="ECO:0000256" key="2">
    <source>
        <dbReference type="SAM" id="Phobius"/>
    </source>
</evidence>
<name>A0A2X2J0K7_SPHMU</name>
<evidence type="ECO:0000313" key="3">
    <source>
        <dbReference type="EMBL" id="SPZ87887.1"/>
    </source>
</evidence>
<keyword evidence="2" id="KW-0812">Transmembrane</keyword>
<reference evidence="3 4" key="1">
    <citation type="submission" date="2018-06" db="EMBL/GenBank/DDBJ databases">
        <authorList>
            <consortium name="Pathogen Informatics"/>
            <person name="Doyle S."/>
        </authorList>
    </citation>
    <scope>NUCLEOTIDE SEQUENCE [LARGE SCALE GENOMIC DNA]</scope>
    <source>
        <strain evidence="3 4">NCTC11343</strain>
    </source>
</reference>
<dbReference type="EMBL" id="UAUU01000009">
    <property type="protein sequence ID" value="SPZ87887.1"/>
    <property type="molecule type" value="Genomic_DNA"/>
</dbReference>
<protein>
    <recommendedName>
        <fullName evidence="5">DUF748 domain-containing protein</fullName>
    </recommendedName>
</protein>
<dbReference type="GeneID" id="97183053"/>
<feature type="region of interest" description="Disordered" evidence="1">
    <location>
        <begin position="596"/>
        <end position="631"/>
    </location>
</feature>
<dbReference type="Proteomes" id="UP000251241">
    <property type="component" value="Unassembled WGS sequence"/>
</dbReference>
<keyword evidence="2" id="KW-1133">Transmembrane helix</keyword>
<dbReference type="AlphaFoldDB" id="A0A2X2J0K7"/>
<keyword evidence="2" id="KW-0472">Membrane</keyword>
<gene>
    <name evidence="3" type="ORF">NCTC11343_03171</name>
</gene>
<sequence>MKPIFKWILGIVAFILLALGGGIWYFSNKWKPLLDTKIKQLVSQATDNLYTITYDDIHVNLLLGNITIDNLQLVSDSSVYKKLELVKKAPDNRFEISINRLKIKSFGIRRVLMEKELFLNDITVETPTIHVINEVHRYNDTVSRGPKKPLYEKIKDNLKKIQVRAVNLNDIDFKYTQVQKGVYQDFEVKKVKVRIDDVLIDSTSEHDKQRFYHTKMIDIEVPGFTYKTPDGFYKINFDQLKINSKNRNVLLTKVAYQPTLNKAAYYRKKGEGGSYMVLKMDTLLLTGFNFAELSRDKKIYAQNARLKNGSLSIYSDKHYKSPPTSQIGNAPHMKLMQMSTRLGIDSLILDNIGITYAEMSDEYSQIGTITFDHTYGTILNVTNDSAKLLKQKLMRANLSSNFMNAGKLSTNFVFDMTSKVGAYTYKGTLGKMDLTVVNKMIRPLLNVEVKSGNLSQITFDIWANDYRSKGTFKMDYDDLKVNILSEPGDDGRREKKGLLSFMINQVLFNPSNPDLYGKYTVGHINKRRDPNHPFFKAMWQTLLVGIKQCVGIGPEREAKLMNTAGKVEKVVGGISKAKKMISSIFKKHKTPEELLKEEKEDEAKEAAKIEEKRKRDREKAEKELEKEGAGN</sequence>
<feature type="transmembrane region" description="Helical" evidence="2">
    <location>
        <begin position="7"/>
        <end position="26"/>
    </location>
</feature>
<dbReference type="RefSeq" id="WP_174890604.1">
    <property type="nucleotide sequence ID" value="NZ_CP069793.1"/>
</dbReference>
<proteinExistence type="predicted"/>
<evidence type="ECO:0000256" key="1">
    <source>
        <dbReference type="SAM" id="MobiDB-lite"/>
    </source>
</evidence>